<feature type="region of interest" description="Disordered" evidence="1">
    <location>
        <begin position="332"/>
        <end position="450"/>
    </location>
</feature>
<dbReference type="EMBL" id="CAMXCT010000861">
    <property type="protein sequence ID" value="CAI3984112.1"/>
    <property type="molecule type" value="Genomic_DNA"/>
</dbReference>
<feature type="region of interest" description="Disordered" evidence="1">
    <location>
        <begin position="1045"/>
        <end position="1085"/>
    </location>
</feature>
<accession>A0A9P1FRS5</accession>
<dbReference type="EMBL" id="CAMXCT030000861">
    <property type="protein sequence ID" value="CAL4771424.1"/>
    <property type="molecule type" value="Genomic_DNA"/>
</dbReference>
<evidence type="ECO:0000313" key="4">
    <source>
        <dbReference type="Proteomes" id="UP001152797"/>
    </source>
</evidence>
<feature type="compositionally biased region" description="Basic and acidic residues" evidence="1">
    <location>
        <begin position="1067"/>
        <end position="1081"/>
    </location>
</feature>
<protein>
    <submittedName>
        <fullName evidence="2">Uncharacterized protein</fullName>
    </submittedName>
</protein>
<evidence type="ECO:0000313" key="3">
    <source>
        <dbReference type="EMBL" id="CAL4771424.1"/>
    </source>
</evidence>
<organism evidence="2">
    <name type="scientific">Cladocopium goreaui</name>
    <dbReference type="NCBI Taxonomy" id="2562237"/>
    <lineage>
        <taxon>Eukaryota</taxon>
        <taxon>Sar</taxon>
        <taxon>Alveolata</taxon>
        <taxon>Dinophyceae</taxon>
        <taxon>Suessiales</taxon>
        <taxon>Symbiodiniaceae</taxon>
        <taxon>Cladocopium</taxon>
    </lineage>
</organism>
<evidence type="ECO:0000313" key="2">
    <source>
        <dbReference type="EMBL" id="CAI3984112.1"/>
    </source>
</evidence>
<dbReference type="EMBL" id="CAMXCT020000861">
    <property type="protein sequence ID" value="CAL1137487.1"/>
    <property type="molecule type" value="Genomic_DNA"/>
</dbReference>
<gene>
    <name evidence="2" type="ORF">C1SCF055_LOCUS11664</name>
</gene>
<dbReference type="Proteomes" id="UP001152797">
    <property type="component" value="Unassembled WGS sequence"/>
</dbReference>
<feature type="compositionally biased region" description="Low complexity" evidence="1">
    <location>
        <begin position="507"/>
        <end position="517"/>
    </location>
</feature>
<feature type="region of interest" description="Disordered" evidence="1">
    <location>
        <begin position="1190"/>
        <end position="1227"/>
    </location>
</feature>
<name>A0A9P1FRS5_9DINO</name>
<feature type="compositionally biased region" description="Basic and acidic residues" evidence="1">
    <location>
        <begin position="469"/>
        <end position="478"/>
    </location>
</feature>
<feature type="compositionally biased region" description="Basic and acidic residues" evidence="1">
    <location>
        <begin position="583"/>
        <end position="602"/>
    </location>
</feature>
<feature type="region of interest" description="Disordered" evidence="1">
    <location>
        <begin position="661"/>
        <end position="739"/>
    </location>
</feature>
<sequence>MAAEKQIDAAQKFLRGIQSLASYEEVRDKQAQGVQRSLEKVVSFTAAQAASWLRLLQADLWTVGQLDSFRELVAAKTRPVEVESNRGGVTQDFTMLPYYLSDDLAQDVGNAATDSDRLLCRLCQHAAKMTLRNASEATKATIVVLAKWNLCKRGLSPRQQHDLFCRFKPVVTKYLTAAEDSKYLLDLPVAWEELDQDIVTRVFPTGKPTQITDLAAEICNYVRHMPLRKDNRLLQSSSHALPSSGQVPPGFLAVEDICKVVEACKSAQPSVATMQSSQSAPSGSCAQIRPPQLAICDRPPVETAESVELKPAATLSVAEQLAALRADMDPPMEAAARGGTMKKPAASQKGPGTLRPRGRPPGTGKPRAVRKAGLKRPAVATSTDKSMGREQDSMTLPTGAVGSKRSSVATAAALPKGKTKTSKKLEVAKRSSKGKGTVTPKGAKVAASDRAARRQAILASVPKKIQDFMAEKSGKGEDSEYSYVTDEEEEEPEAAGSGAPRVRRAAKAAPKPAAAKAGPERTAPVDAGPADLPEAVVTVSHGPPCATSKRRIPSPSTSSDDPGPKLPPRSRSPVRPVPALDARPVRDRRRDDEPGHARDRSTRPVSPPADLEAEREGPTRHGMDGGHGMAATRSKGKAKGKRTQDCPHCWTPVAWAHAVKSRREQKGWGEHAERARGDTGVDVLPASSAKHRAYVEERVRHEPEPPPEAEVDRSRRRRPPPSTDESDGDGHKAKRHGKDKGADMVWIKEVISAMTATVAAVPYDTFATKWGKVAVCLRDARFLATVRDRRVLSRMEALIDLGVWHATALDVPPHPKIPGYCLVRAHDRVDAEPCRWTFLMESDDWFQKECIACRKALSTLAWHFLMKHNRAREFEWSRRASELVQKMLRQWRYERKGRLSFEASEAGSALVRGLTADEREHLGTNADLQDFDAEESTDFFKSLAGSKVNGAHLQWQTIRASLVKKLTEKQIKSHAAKIDIEELPMSVLLQRGWQEETVRRFPSYESPEYGCEVFKVPIKKQTWKQVFESVEERIYLEREKQASKKRGAQAADLDVPVAAGPSGQSSEKQEERKEAAAEKKKQTSNQKIATLAAKSLGCMASTETALSKIINKGEMVPEADGPAMVVCKDSLAKVKRWAEAARAAVNQQESNKAKSEGDSHVELTPLPFDASDLKVLLKQGQEGIKALRESFPKPKAKAKAEGTSTGEPAPKRRDVEAAMQPRKRKLRAGDDPLLQFQALRQLPRLSQADCREVISLLRDDDLGRRTGTREHHAYPHASKLMRQLWSGQSQNVPVYVNSLPDLLQAKVDACPLFARLLSDAWEEYDGRLTFVVFSDDATPGNILVPRWSGSARSWCWAIMKGYVPLPAVRAQLPPGHVHLGNADTTLLRLQTDDGLQAVVAYLRGCRNKTELQEGEKLLGWCLSSMEKGILGSTSLQDWISIESLYVDSMHQFYANGLVGQDIGLWYALFKQNGFDLCFLQRWVGIGWKTLMGGPSPKECCNDKLFREGQDFRGDADTTLQALPLIASFYKEMLADNVAMQPANEALFALQEVSQLLQRTKVHPDAARHLPGKLKRYKEKWDVAYAAVAWARPKFHYSLHLQSQIQKWHRHIDCFVGERKHRVFKSIVAPRLSQLSCFTRSTLLQLTEIELTTSHLESEYTGRLLGKATQDVNKARELGLPDHVVFGKGIQIYCVEYSRGTFVQMSATCSIEIIHGLAEGDSLSVLVHTLQAMPEASILKWKRLSRGTEIIAASALRQHEPMRLLREDQDGLCLLR</sequence>
<reference evidence="3 4" key="2">
    <citation type="submission" date="2024-05" db="EMBL/GenBank/DDBJ databases">
        <authorList>
            <person name="Chen Y."/>
            <person name="Shah S."/>
            <person name="Dougan E. K."/>
            <person name="Thang M."/>
            <person name="Chan C."/>
        </authorList>
    </citation>
    <scope>NUCLEOTIDE SEQUENCE [LARGE SCALE GENOMIC DNA]</scope>
</reference>
<feature type="compositionally biased region" description="Basic and acidic residues" evidence="1">
    <location>
        <begin position="612"/>
        <end position="624"/>
    </location>
</feature>
<proteinExistence type="predicted"/>
<feature type="region of interest" description="Disordered" evidence="1">
    <location>
        <begin position="469"/>
        <end position="647"/>
    </location>
</feature>
<feature type="compositionally biased region" description="Low complexity" evidence="1">
    <location>
        <begin position="569"/>
        <end position="578"/>
    </location>
</feature>
<reference evidence="2" key="1">
    <citation type="submission" date="2022-10" db="EMBL/GenBank/DDBJ databases">
        <authorList>
            <person name="Chen Y."/>
            <person name="Dougan E. K."/>
            <person name="Chan C."/>
            <person name="Rhodes N."/>
            <person name="Thang M."/>
        </authorList>
    </citation>
    <scope>NUCLEOTIDE SEQUENCE</scope>
</reference>
<feature type="compositionally biased region" description="Basic and acidic residues" evidence="1">
    <location>
        <begin position="693"/>
        <end position="704"/>
    </location>
</feature>
<keyword evidence="4" id="KW-1185">Reference proteome</keyword>
<comment type="caution">
    <text evidence="2">The sequence shown here is derived from an EMBL/GenBank/DDBJ whole genome shotgun (WGS) entry which is preliminary data.</text>
</comment>
<feature type="compositionally biased region" description="Basic and acidic residues" evidence="1">
    <location>
        <begin position="661"/>
        <end position="679"/>
    </location>
</feature>
<feature type="compositionally biased region" description="Low complexity" evidence="1">
    <location>
        <begin position="349"/>
        <end position="366"/>
    </location>
</feature>
<evidence type="ECO:0000256" key="1">
    <source>
        <dbReference type="SAM" id="MobiDB-lite"/>
    </source>
</evidence>
<dbReference type="OrthoDB" id="482670at2759"/>